<feature type="region of interest" description="Disordered" evidence="1">
    <location>
        <begin position="335"/>
        <end position="370"/>
    </location>
</feature>
<accession>A0A4R0REK4</accession>
<evidence type="ECO:0000313" key="3">
    <source>
        <dbReference type="Proteomes" id="UP000292702"/>
    </source>
</evidence>
<reference evidence="2 3" key="1">
    <citation type="submission" date="2018-11" db="EMBL/GenBank/DDBJ databases">
        <title>Genome assembly of Steccherinum ochraceum LE-BIN_3174, the white-rot fungus of the Steccherinaceae family (The Residual Polyporoid clade, Polyporales, Basidiomycota).</title>
        <authorList>
            <person name="Fedorova T.V."/>
            <person name="Glazunova O.A."/>
            <person name="Landesman E.O."/>
            <person name="Moiseenko K.V."/>
            <person name="Psurtseva N.V."/>
            <person name="Savinova O.S."/>
            <person name="Shakhova N.V."/>
            <person name="Tyazhelova T.V."/>
            <person name="Vasina D.V."/>
        </authorList>
    </citation>
    <scope>NUCLEOTIDE SEQUENCE [LARGE SCALE GENOMIC DNA]</scope>
    <source>
        <strain evidence="2 3">LE-BIN_3174</strain>
    </source>
</reference>
<dbReference type="InterPro" id="IPR011333">
    <property type="entry name" value="SKP1/BTB/POZ_sf"/>
</dbReference>
<evidence type="ECO:0000313" key="2">
    <source>
        <dbReference type="EMBL" id="TCD66650.1"/>
    </source>
</evidence>
<proteinExistence type="predicted"/>
<organism evidence="2 3">
    <name type="scientific">Steccherinum ochraceum</name>
    <dbReference type="NCBI Taxonomy" id="92696"/>
    <lineage>
        <taxon>Eukaryota</taxon>
        <taxon>Fungi</taxon>
        <taxon>Dikarya</taxon>
        <taxon>Basidiomycota</taxon>
        <taxon>Agaricomycotina</taxon>
        <taxon>Agaricomycetes</taxon>
        <taxon>Polyporales</taxon>
        <taxon>Steccherinaceae</taxon>
        <taxon>Steccherinum</taxon>
    </lineage>
</organism>
<gene>
    <name evidence="2" type="ORF">EIP91_001068</name>
</gene>
<protein>
    <recommendedName>
        <fullName evidence="4">BTB domain-containing protein</fullName>
    </recommendedName>
</protein>
<dbReference type="EMBL" id="RWJN01000126">
    <property type="protein sequence ID" value="TCD66650.1"/>
    <property type="molecule type" value="Genomic_DNA"/>
</dbReference>
<dbReference type="AlphaFoldDB" id="A0A4R0REK4"/>
<name>A0A4R0REK4_9APHY</name>
<keyword evidence="3" id="KW-1185">Reference proteome</keyword>
<dbReference type="SUPFAM" id="SSF54695">
    <property type="entry name" value="POZ domain"/>
    <property type="match status" value="1"/>
</dbReference>
<sequence>MPHSSQFSSTTLANEALKAYAAACRMDVEDRAAIAAKWVLKAESDSPHQNLCYIAGMQDISSGCYFRLRLYLSRKGKMDSDFRFTRPTEEQRLANLPRGSDKTPGDLIKSWMAKRLFKDDPADVYLRPTDTPMVFPAHKLVLSQASAAFTSSPPGTKLSATATAGVPVVDVPETAETVHNLLRCCYGLLPSRSEIKDGKVVFDLFQVAFKYRMLKLIQTLRILLVPLIKTCPVRVYFLASSMGWHDKAKEAALRAADSSLYIDNVYTPEMEVTSARMYWSLLHVRAEVQAIIRGISTGFWTERRAPAGENLPDGPPKKKSRMAFADLRATSAHFHEIPKESSRTKAKSETRTHHAHTSSKLNPEPSLGPKRKLDAFKVESNISPDVKAFNPMEKIYAGMVAREFGSEGIAKLVKDSKAMDAAIEEALRKVHLSLI</sequence>
<comment type="caution">
    <text evidence="2">The sequence shown here is derived from an EMBL/GenBank/DDBJ whole genome shotgun (WGS) entry which is preliminary data.</text>
</comment>
<dbReference type="OrthoDB" id="3357985at2759"/>
<dbReference type="Proteomes" id="UP000292702">
    <property type="component" value="Unassembled WGS sequence"/>
</dbReference>
<evidence type="ECO:0000256" key="1">
    <source>
        <dbReference type="SAM" id="MobiDB-lite"/>
    </source>
</evidence>
<evidence type="ECO:0008006" key="4">
    <source>
        <dbReference type="Google" id="ProtNLM"/>
    </source>
</evidence>
<feature type="compositionally biased region" description="Basic and acidic residues" evidence="1">
    <location>
        <begin position="335"/>
        <end position="352"/>
    </location>
</feature>
<dbReference type="CDD" id="cd18186">
    <property type="entry name" value="BTB_POZ_ZBTB_KLHL-like"/>
    <property type="match status" value="1"/>
</dbReference>
<dbReference type="Gene3D" id="3.30.710.10">
    <property type="entry name" value="Potassium Channel Kv1.1, Chain A"/>
    <property type="match status" value="1"/>
</dbReference>